<dbReference type="InterPro" id="IPR011743">
    <property type="entry name" value="Caa3_sub_IV"/>
</dbReference>
<dbReference type="Pfam" id="PF03626">
    <property type="entry name" value="COX4_pro"/>
    <property type="match status" value="1"/>
</dbReference>
<organism evidence="7 8">
    <name type="scientific">Polyangium fumosum</name>
    <dbReference type="NCBI Taxonomy" id="889272"/>
    <lineage>
        <taxon>Bacteria</taxon>
        <taxon>Pseudomonadati</taxon>
        <taxon>Myxococcota</taxon>
        <taxon>Polyangia</taxon>
        <taxon>Polyangiales</taxon>
        <taxon>Polyangiaceae</taxon>
        <taxon>Polyangium</taxon>
    </lineage>
</organism>
<feature type="transmembrane region" description="Helical" evidence="6">
    <location>
        <begin position="28"/>
        <end position="49"/>
    </location>
</feature>
<dbReference type="GO" id="GO:0005886">
    <property type="term" value="C:plasma membrane"/>
    <property type="evidence" value="ECO:0007669"/>
    <property type="project" value="UniProtKB-SubCell"/>
</dbReference>
<keyword evidence="8" id="KW-1185">Reference proteome</keyword>
<dbReference type="RefSeq" id="WP_136932707.1">
    <property type="nucleotide sequence ID" value="NZ_SSMQ01000039.1"/>
</dbReference>
<name>A0A4U1J2Z2_9BACT</name>
<protein>
    <submittedName>
        <fullName evidence="7">Cytochrome c oxidase subunit IV</fullName>
    </submittedName>
</protein>
<dbReference type="EMBL" id="SSMQ01000039">
    <property type="protein sequence ID" value="TKD01509.1"/>
    <property type="molecule type" value="Genomic_DNA"/>
</dbReference>
<dbReference type="NCBIfam" id="TIGR02229">
    <property type="entry name" value="caa3_sub_IV"/>
    <property type="match status" value="1"/>
</dbReference>
<evidence type="ECO:0000256" key="2">
    <source>
        <dbReference type="ARBA" id="ARBA00022475"/>
    </source>
</evidence>
<comment type="subcellular location">
    <subcellularLocation>
        <location evidence="1">Cell membrane</location>
        <topology evidence="1">Multi-pass membrane protein</topology>
    </subcellularLocation>
</comment>
<reference evidence="7 8" key="1">
    <citation type="submission" date="2019-04" db="EMBL/GenBank/DDBJ databases">
        <authorList>
            <person name="Li Y."/>
            <person name="Wang J."/>
        </authorList>
    </citation>
    <scope>NUCLEOTIDE SEQUENCE [LARGE SCALE GENOMIC DNA]</scope>
    <source>
        <strain evidence="7 8">DSM 14668</strain>
    </source>
</reference>
<evidence type="ECO:0000256" key="5">
    <source>
        <dbReference type="ARBA" id="ARBA00023136"/>
    </source>
</evidence>
<dbReference type="Proteomes" id="UP000309215">
    <property type="component" value="Unassembled WGS sequence"/>
</dbReference>
<evidence type="ECO:0000256" key="6">
    <source>
        <dbReference type="SAM" id="Phobius"/>
    </source>
</evidence>
<dbReference type="InterPro" id="IPR005171">
    <property type="entry name" value="Cyt_c_oxidase_su4_prok"/>
</dbReference>
<evidence type="ECO:0000256" key="3">
    <source>
        <dbReference type="ARBA" id="ARBA00022692"/>
    </source>
</evidence>
<evidence type="ECO:0000313" key="7">
    <source>
        <dbReference type="EMBL" id="TKD01509.1"/>
    </source>
</evidence>
<dbReference type="OrthoDB" id="1495022at2"/>
<evidence type="ECO:0000313" key="8">
    <source>
        <dbReference type="Proteomes" id="UP000309215"/>
    </source>
</evidence>
<gene>
    <name evidence="7" type="ORF">E8A74_30910</name>
</gene>
<sequence length="167" mass="17341">MSTSHAEHDHGHGSGNGDHVPHVLPFKVYIGTFSTLLFLTVVTVGASYVDLGHMGNLIVALLIATIKASVVALIFMHLKWDHKFHAIIFVSALLFLAVFIGITMSDTQFRGEAEAIEAKNPVDLKDPFKAERAGDVAVPKAAAAPAAAGSAAPAAGSAAPAATPAKH</sequence>
<comment type="caution">
    <text evidence="7">The sequence shown here is derived from an EMBL/GenBank/DDBJ whole genome shotgun (WGS) entry which is preliminary data.</text>
</comment>
<keyword evidence="4 6" id="KW-1133">Transmembrane helix</keyword>
<keyword evidence="5 6" id="KW-0472">Membrane</keyword>
<dbReference type="AlphaFoldDB" id="A0A4U1J2Z2"/>
<keyword evidence="2" id="KW-1003">Cell membrane</keyword>
<evidence type="ECO:0000256" key="4">
    <source>
        <dbReference type="ARBA" id="ARBA00022989"/>
    </source>
</evidence>
<proteinExistence type="predicted"/>
<feature type="transmembrane region" description="Helical" evidence="6">
    <location>
        <begin position="56"/>
        <end position="78"/>
    </location>
</feature>
<keyword evidence="3 6" id="KW-0812">Transmembrane</keyword>
<evidence type="ECO:0000256" key="1">
    <source>
        <dbReference type="ARBA" id="ARBA00004651"/>
    </source>
</evidence>
<accession>A0A4U1J2Z2</accession>
<feature type="transmembrane region" description="Helical" evidence="6">
    <location>
        <begin position="84"/>
        <end position="102"/>
    </location>
</feature>